<comment type="caution">
    <text evidence="2">The sequence shown here is derived from an EMBL/GenBank/DDBJ whole genome shotgun (WGS) entry which is preliminary data.</text>
</comment>
<dbReference type="Proteomes" id="UP000525329">
    <property type="component" value="Unassembled WGS sequence"/>
</dbReference>
<gene>
    <name evidence="2" type="ORF">H0A74_01845</name>
</gene>
<feature type="transmembrane region" description="Helical" evidence="1">
    <location>
        <begin position="122"/>
        <end position="145"/>
    </location>
</feature>
<evidence type="ECO:0000313" key="3">
    <source>
        <dbReference type="Proteomes" id="UP000525329"/>
    </source>
</evidence>
<name>A0A853GCQ5_9GAMM</name>
<evidence type="ECO:0000256" key="1">
    <source>
        <dbReference type="SAM" id="Phobius"/>
    </source>
</evidence>
<dbReference type="AlphaFoldDB" id="A0A853GCQ5"/>
<feature type="transmembrane region" description="Helical" evidence="1">
    <location>
        <begin position="21"/>
        <end position="41"/>
    </location>
</feature>
<keyword evidence="1" id="KW-0472">Membrane</keyword>
<feature type="transmembrane region" description="Helical" evidence="1">
    <location>
        <begin position="47"/>
        <end position="65"/>
    </location>
</feature>
<sequence>MITIIDASIKERRDAKAAHELFTINTVIIHLFFTLGLIKLLNIDMNSAIYLSILISFIIIIYTYFRTKKAKSNDAYLVYLHWQLSLNRYKLLISAYVFYFLVTSLGLIISTDVPVSMDGIRIIDSILSLLGIVPLFFCILLSVVLGSGSMFNAGRSEINQKLVQKYPKS</sequence>
<accession>A0A853GCQ5</accession>
<keyword evidence="1" id="KW-0812">Transmembrane</keyword>
<reference evidence="2 3" key="1">
    <citation type="submission" date="2020-05" db="EMBL/GenBank/DDBJ databases">
        <title>Horizontal transmission and recombination maintain forever young bacterial symbiont genomes.</title>
        <authorList>
            <person name="Russell S.L."/>
            <person name="Pepper-Tunick E."/>
            <person name="Svedberg J."/>
            <person name="Byrne A."/>
            <person name="Ruelas Castillo J."/>
            <person name="Vollmers C."/>
            <person name="Beinart R.A."/>
            <person name="Corbett-Detig R."/>
        </authorList>
    </citation>
    <scope>NUCLEOTIDE SEQUENCE [LARGE SCALE GENOMIC DNA]</scope>
    <source>
        <strain evidence="2">Monterey_2004</strain>
    </source>
</reference>
<protein>
    <submittedName>
        <fullName evidence="2">Uncharacterized protein</fullName>
    </submittedName>
</protein>
<feature type="transmembrane region" description="Helical" evidence="1">
    <location>
        <begin position="91"/>
        <end position="110"/>
    </location>
</feature>
<keyword evidence="1" id="KW-1133">Transmembrane helix</keyword>
<dbReference type="EMBL" id="JACCHU010000001">
    <property type="protein sequence ID" value="NYT52311.1"/>
    <property type="molecule type" value="Genomic_DNA"/>
</dbReference>
<proteinExistence type="predicted"/>
<evidence type="ECO:0000313" key="2">
    <source>
        <dbReference type="EMBL" id="NYT52311.1"/>
    </source>
</evidence>
<organism evidence="2 3">
    <name type="scientific">Candidatus Vesicomyosocius endoextente</name>
    <dbReference type="NCBI Taxonomy" id="2738853"/>
    <lineage>
        <taxon>Bacteria</taxon>
        <taxon>Pseudomonadati</taxon>
        <taxon>Pseudomonadota</taxon>
        <taxon>Gammaproteobacteria</taxon>
        <taxon>Candidatus Pseudothioglobaceae</taxon>
        <taxon>Candidatus Vesicomyidisocius</taxon>
    </lineage>
</organism>